<feature type="transmembrane region" description="Helical" evidence="2">
    <location>
        <begin position="249"/>
        <end position="271"/>
    </location>
</feature>
<name>A0A5M4FJK4_9ACTN</name>
<feature type="transmembrane region" description="Helical" evidence="2">
    <location>
        <begin position="115"/>
        <end position="136"/>
    </location>
</feature>
<feature type="compositionally biased region" description="Polar residues" evidence="1">
    <location>
        <begin position="24"/>
        <end position="37"/>
    </location>
</feature>
<evidence type="ECO:0000256" key="1">
    <source>
        <dbReference type="SAM" id="MobiDB-lite"/>
    </source>
</evidence>
<sequence length="274" mass="28652">MKSSNPVFARSAEFNGRGGAVASDPSQWQVDLSGSPTHTERGAGRMTIDTTVEKTAITLGVLIVAAAVTWIASGDLGADGSAASKAYGLAMGGALIGFVLSLVNSFKKIVSPALVIGYAVFEGVFVGAFSKIIASWVGDVSIVFQAVVGTMVAFGGTLAAYKFFNIQVTDKFRKIVTISVFAFVGATLINLLLTATGVVDGGGIRDFNTLGLLVSAAAVVLAVFMLILDFDYIEQGVAAGLPERESWRAAFGLTVTLVWLYIEILRILAILRGD</sequence>
<accession>A0A5M4FJK4</accession>
<reference evidence="3" key="1">
    <citation type="submission" date="2019-09" db="EMBL/GenBank/DDBJ databases">
        <authorList>
            <person name="Li J."/>
        </authorList>
    </citation>
    <scope>NUCLEOTIDE SEQUENCE [LARGE SCALE GENOMIC DNA]</scope>
    <source>
        <strain evidence="3">JCM 14732</strain>
    </source>
</reference>
<feature type="transmembrane region" description="Helical" evidence="2">
    <location>
        <begin position="176"/>
        <end position="198"/>
    </location>
</feature>
<protein>
    <submittedName>
        <fullName evidence="3">Bax inhibitor-1/YccA family protein</fullName>
    </submittedName>
</protein>
<feature type="region of interest" description="Disordered" evidence="1">
    <location>
        <begin position="17"/>
        <end position="42"/>
    </location>
</feature>
<dbReference type="Proteomes" id="UP000380867">
    <property type="component" value="Unassembled WGS sequence"/>
</dbReference>
<keyword evidence="2" id="KW-0472">Membrane</keyword>
<organism evidence="3 4">
    <name type="scientific">Aeromicrobium ginsengisoli</name>
    <dbReference type="NCBI Taxonomy" id="363867"/>
    <lineage>
        <taxon>Bacteria</taxon>
        <taxon>Bacillati</taxon>
        <taxon>Actinomycetota</taxon>
        <taxon>Actinomycetes</taxon>
        <taxon>Propionibacteriales</taxon>
        <taxon>Nocardioidaceae</taxon>
        <taxon>Aeromicrobium</taxon>
    </lineage>
</organism>
<keyword evidence="4" id="KW-1185">Reference proteome</keyword>
<dbReference type="PANTHER" id="PTHR41282:SF1">
    <property type="entry name" value="CONSERVED TRANSMEMBRANE PROTEIN-RELATED"/>
    <property type="match status" value="1"/>
</dbReference>
<proteinExistence type="predicted"/>
<feature type="transmembrane region" description="Helical" evidence="2">
    <location>
        <begin position="210"/>
        <end position="228"/>
    </location>
</feature>
<keyword evidence="2" id="KW-1133">Transmembrane helix</keyword>
<comment type="caution">
    <text evidence="3">The sequence shown here is derived from an EMBL/GenBank/DDBJ whole genome shotgun (WGS) entry which is preliminary data.</text>
</comment>
<dbReference type="AlphaFoldDB" id="A0A5M4FJK4"/>
<dbReference type="InterPro" id="IPR010539">
    <property type="entry name" value="BaxI_1-like"/>
</dbReference>
<evidence type="ECO:0000313" key="4">
    <source>
        <dbReference type="Proteomes" id="UP000380867"/>
    </source>
</evidence>
<dbReference type="EMBL" id="SDPQ02000001">
    <property type="protein sequence ID" value="KAA1400327.1"/>
    <property type="molecule type" value="Genomic_DNA"/>
</dbReference>
<dbReference type="PANTHER" id="PTHR41282">
    <property type="entry name" value="CONSERVED TRANSMEMBRANE PROTEIN-RELATED"/>
    <property type="match status" value="1"/>
</dbReference>
<evidence type="ECO:0000256" key="2">
    <source>
        <dbReference type="SAM" id="Phobius"/>
    </source>
</evidence>
<feature type="transmembrane region" description="Helical" evidence="2">
    <location>
        <begin position="85"/>
        <end position="103"/>
    </location>
</feature>
<evidence type="ECO:0000313" key="3">
    <source>
        <dbReference type="EMBL" id="KAA1400327.1"/>
    </source>
</evidence>
<dbReference type="Pfam" id="PF12811">
    <property type="entry name" value="BaxI_1"/>
    <property type="match status" value="1"/>
</dbReference>
<feature type="transmembrane region" description="Helical" evidence="2">
    <location>
        <begin position="55"/>
        <end position="73"/>
    </location>
</feature>
<gene>
    <name evidence="3" type="ORF">ESP70_006260</name>
</gene>
<keyword evidence="2" id="KW-0812">Transmembrane</keyword>
<dbReference type="RefSeq" id="WP_149688420.1">
    <property type="nucleotide sequence ID" value="NZ_SDPQ02000001.1"/>
</dbReference>
<feature type="transmembrane region" description="Helical" evidence="2">
    <location>
        <begin position="142"/>
        <end position="164"/>
    </location>
</feature>
<dbReference type="OrthoDB" id="116480at2"/>
<dbReference type="PIRSF" id="PIRSF009160">
    <property type="entry name" value="UCP009160"/>
    <property type="match status" value="1"/>
</dbReference>